<reference evidence="3" key="1">
    <citation type="journal article" date="2019" name="Int. J. Syst. Evol. Microbiol.">
        <title>The Global Catalogue of Microorganisms (GCM) 10K type strain sequencing project: providing services to taxonomists for standard genome sequencing and annotation.</title>
        <authorList>
            <consortium name="The Broad Institute Genomics Platform"/>
            <consortium name="The Broad Institute Genome Sequencing Center for Infectious Disease"/>
            <person name="Wu L."/>
            <person name="Ma J."/>
        </authorList>
    </citation>
    <scope>NUCLEOTIDE SEQUENCE [LARGE SCALE GENOMIC DNA]</scope>
    <source>
        <strain evidence="3">KCTC 23299</strain>
    </source>
</reference>
<dbReference type="Proteomes" id="UP001597511">
    <property type="component" value="Unassembled WGS sequence"/>
</dbReference>
<protein>
    <recommendedName>
        <fullName evidence="4">Lipoprotein</fullName>
    </recommendedName>
</protein>
<proteinExistence type="predicted"/>
<dbReference type="RefSeq" id="WP_386100275.1">
    <property type="nucleotide sequence ID" value="NZ_JBHUOZ010000003.1"/>
</dbReference>
<comment type="caution">
    <text evidence="2">The sequence shown here is derived from an EMBL/GenBank/DDBJ whole genome shotgun (WGS) entry which is preliminary data.</text>
</comment>
<dbReference type="EMBL" id="JBHUOZ010000003">
    <property type="protein sequence ID" value="MFD2920941.1"/>
    <property type="molecule type" value="Genomic_DNA"/>
</dbReference>
<evidence type="ECO:0000313" key="3">
    <source>
        <dbReference type="Proteomes" id="UP001597511"/>
    </source>
</evidence>
<feature type="chain" id="PRO_5046873844" description="Lipoprotein" evidence="1">
    <location>
        <begin position="24"/>
        <end position="160"/>
    </location>
</feature>
<gene>
    <name evidence="2" type="ORF">ACFS6H_14550</name>
</gene>
<sequence>MFRTKYILILACLVITLISGCNPVGETVDTVPCDEVYINSSAVITLKKGDKIGVWLQTTGVEPDKEEENEEQTTEEKKEIIASVGINIQLKDQSVFHDKVRVLPVRPMINTSYDKKSGYLEKYETLALTYTATETGEYSVDTKLYKAVFGQDVAVVVRKK</sequence>
<evidence type="ECO:0000256" key="1">
    <source>
        <dbReference type="SAM" id="SignalP"/>
    </source>
</evidence>
<feature type="signal peptide" evidence="1">
    <location>
        <begin position="1"/>
        <end position="23"/>
    </location>
</feature>
<organism evidence="2 3">
    <name type="scientific">Terrimonas rubra</name>
    <dbReference type="NCBI Taxonomy" id="1035890"/>
    <lineage>
        <taxon>Bacteria</taxon>
        <taxon>Pseudomonadati</taxon>
        <taxon>Bacteroidota</taxon>
        <taxon>Chitinophagia</taxon>
        <taxon>Chitinophagales</taxon>
        <taxon>Chitinophagaceae</taxon>
        <taxon>Terrimonas</taxon>
    </lineage>
</organism>
<evidence type="ECO:0000313" key="2">
    <source>
        <dbReference type="EMBL" id="MFD2920941.1"/>
    </source>
</evidence>
<name>A0ABW6A8H0_9BACT</name>
<accession>A0ABW6A8H0</accession>
<dbReference type="PROSITE" id="PS51257">
    <property type="entry name" value="PROKAR_LIPOPROTEIN"/>
    <property type="match status" value="1"/>
</dbReference>
<keyword evidence="1" id="KW-0732">Signal</keyword>
<evidence type="ECO:0008006" key="4">
    <source>
        <dbReference type="Google" id="ProtNLM"/>
    </source>
</evidence>
<keyword evidence="3" id="KW-1185">Reference proteome</keyword>